<comment type="caution">
    <text evidence="1">The sequence shown here is derived from an EMBL/GenBank/DDBJ whole genome shotgun (WGS) entry which is preliminary data.</text>
</comment>
<sequence length="49" mass="5708">MALILENTWRSNSLPNHCLISKISKNKFAKSFIQSYKLKSNIELKDLQI</sequence>
<accession>A0A327S8A5</accession>
<evidence type="ECO:0000313" key="2">
    <source>
        <dbReference type="Proteomes" id="UP000248987"/>
    </source>
</evidence>
<dbReference type="Proteomes" id="UP000248987">
    <property type="component" value="Unassembled WGS sequence"/>
</dbReference>
<keyword evidence="2" id="KW-1185">Reference proteome</keyword>
<name>A0A327S8A5_9FLAO</name>
<evidence type="ECO:0000313" key="1">
    <source>
        <dbReference type="EMBL" id="RAJ25161.1"/>
    </source>
</evidence>
<dbReference type="AlphaFoldDB" id="A0A327S8A5"/>
<gene>
    <name evidence="1" type="ORF">LX77_01462</name>
</gene>
<reference evidence="1 2" key="1">
    <citation type="submission" date="2018-06" db="EMBL/GenBank/DDBJ databases">
        <title>Genomic Encyclopedia of Archaeal and Bacterial Type Strains, Phase II (KMG-II): from individual species to whole genera.</title>
        <authorList>
            <person name="Goeker M."/>
        </authorList>
    </citation>
    <scope>NUCLEOTIDE SEQUENCE [LARGE SCALE GENOMIC DNA]</scope>
    <source>
        <strain evidence="1 2">DSM 12408</strain>
    </source>
</reference>
<protein>
    <submittedName>
        <fullName evidence="1">Uncharacterized protein</fullName>
    </submittedName>
</protein>
<organism evidence="1 2">
    <name type="scientific">Gelidibacter algens</name>
    <dbReference type="NCBI Taxonomy" id="49280"/>
    <lineage>
        <taxon>Bacteria</taxon>
        <taxon>Pseudomonadati</taxon>
        <taxon>Bacteroidota</taxon>
        <taxon>Flavobacteriia</taxon>
        <taxon>Flavobacteriales</taxon>
        <taxon>Flavobacteriaceae</taxon>
        <taxon>Gelidibacter</taxon>
    </lineage>
</organism>
<dbReference type="EMBL" id="QLLQ01000004">
    <property type="protein sequence ID" value="RAJ25161.1"/>
    <property type="molecule type" value="Genomic_DNA"/>
</dbReference>
<proteinExistence type="predicted"/>